<organism evidence="3 4">
    <name type="scientific">Duganella alba</name>
    <dbReference type="NCBI Taxonomy" id="2666081"/>
    <lineage>
        <taxon>Bacteria</taxon>
        <taxon>Pseudomonadati</taxon>
        <taxon>Pseudomonadota</taxon>
        <taxon>Betaproteobacteria</taxon>
        <taxon>Burkholderiales</taxon>
        <taxon>Oxalobacteraceae</taxon>
        <taxon>Telluria group</taxon>
        <taxon>Duganella</taxon>
    </lineage>
</organism>
<dbReference type="InterPro" id="IPR052710">
    <property type="entry name" value="CAAX_protease"/>
</dbReference>
<keyword evidence="3" id="KW-0378">Hydrolase</keyword>
<keyword evidence="1" id="KW-0472">Membrane</keyword>
<dbReference type="PANTHER" id="PTHR36435:SF1">
    <property type="entry name" value="CAAX AMINO TERMINAL PROTEASE FAMILY PROTEIN"/>
    <property type="match status" value="1"/>
</dbReference>
<evidence type="ECO:0000259" key="2">
    <source>
        <dbReference type="Pfam" id="PF02517"/>
    </source>
</evidence>
<dbReference type="GO" id="GO:0006508">
    <property type="term" value="P:proteolysis"/>
    <property type="evidence" value="ECO:0007669"/>
    <property type="project" value="UniProtKB-KW"/>
</dbReference>
<feature type="transmembrane region" description="Helical" evidence="1">
    <location>
        <begin position="35"/>
        <end position="53"/>
    </location>
</feature>
<dbReference type="GO" id="GO:0004175">
    <property type="term" value="F:endopeptidase activity"/>
    <property type="evidence" value="ECO:0007669"/>
    <property type="project" value="UniProtKB-ARBA"/>
</dbReference>
<dbReference type="Proteomes" id="UP000481037">
    <property type="component" value="Unassembled WGS sequence"/>
</dbReference>
<accession>A0A6L5QBJ2</accession>
<sequence length="230" mass="24957">MIDTVIGLLLAMGLPTLFALLYRDSKSGPMNMRRHLLTMWGCCLVLLAWLLLWEQRPLSSIGIAGGNYLAWLIGLALGLTILATSVMSVIQASKGGKAALPEGSEQGLMRLLATPAWFRWAVVLTAGITEEIMFRGYPIERLAEMTGKLWLAALIPLVVFTLAHMGGWTLSHMVGVLFGGGILTGLYLWQRDLIACMIAHALIDALIIFLPALLKKLAARQPTAVPARAP</sequence>
<evidence type="ECO:0000313" key="4">
    <source>
        <dbReference type="Proteomes" id="UP000481037"/>
    </source>
</evidence>
<feature type="transmembrane region" description="Helical" evidence="1">
    <location>
        <begin position="68"/>
        <end position="90"/>
    </location>
</feature>
<keyword evidence="3" id="KW-0482">Metalloprotease</keyword>
<evidence type="ECO:0000256" key="1">
    <source>
        <dbReference type="SAM" id="Phobius"/>
    </source>
</evidence>
<dbReference type="InterPro" id="IPR003675">
    <property type="entry name" value="Rce1/LyrA-like_dom"/>
</dbReference>
<dbReference type="RefSeq" id="WP_154363535.1">
    <property type="nucleotide sequence ID" value="NZ_WKJM01000002.1"/>
</dbReference>
<name>A0A6L5QBJ2_9BURK</name>
<dbReference type="AlphaFoldDB" id="A0A6L5QBJ2"/>
<proteinExistence type="predicted"/>
<dbReference type="GO" id="GO:0008237">
    <property type="term" value="F:metallopeptidase activity"/>
    <property type="evidence" value="ECO:0007669"/>
    <property type="project" value="UniProtKB-KW"/>
</dbReference>
<feature type="transmembrane region" description="Helical" evidence="1">
    <location>
        <begin position="195"/>
        <end position="214"/>
    </location>
</feature>
<feature type="transmembrane region" description="Helical" evidence="1">
    <location>
        <begin position="149"/>
        <end position="166"/>
    </location>
</feature>
<protein>
    <submittedName>
        <fullName evidence="3">CPBP family intramembrane metalloprotease</fullName>
    </submittedName>
</protein>
<dbReference type="Pfam" id="PF02517">
    <property type="entry name" value="Rce1-like"/>
    <property type="match status" value="1"/>
</dbReference>
<feature type="domain" description="CAAX prenyl protease 2/Lysostaphin resistance protein A-like" evidence="2">
    <location>
        <begin position="115"/>
        <end position="205"/>
    </location>
</feature>
<dbReference type="PANTHER" id="PTHR36435">
    <property type="entry name" value="SLR1288 PROTEIN"/>
    <property type="match status" value="1"/>
</dbReference>
<feature type="transmembrane region" description="Helical" evidence="1">
    <location>
        <begin position="6"/>
        <end position="23"/>
    </location>
</feature>
<gene>
    <name evidence="3" type="ORF">GJ697_03880</name>
</gene>
<evidence type="ECO:0000313" key="3">
    <source>
        <dbReference type="EMBL" id="MRX06970.1"/>
    </source>
</evidence>
<dbReference type="GO" id="GO:0080120">
    <property type="term" value="P:CAAX-box protein maturation"/>
    <property type="evidence" value="ECO:0007669"/>
    <property type="project" value="UniProtKB-ARBA"/>
</dbReference>
<reference evidence="3 4" key="1">
    <citation type="submission" date="2019-11" db="EMBL/GenBank/DDBJ databases">
        <title>Novel species isolated from a subtropical stream in China.</title>
        <authorList>
            <person name="Lu H."/>
        </authorList>
    </citation>
    <scope>NUCLEOTIDE SEQUENCE [LARGE SCALE GENOMIC DNA]</scope>
    <source>
        <strain evidence="3 4">FT25W</strain>
    </source>
</reference>
<keyword evidence="1" id="KW-1133">Transmembrane helix</keyword>
<keyword evidence="3" id="KW-0645">Protease</keyword>
<keyword evidence="1" id="KW-0812">Transmembrane</keyword>
<comment type="caution">
    <text evidence="3">The sequence shown here is derived from an EMBL/GenBank/DDBJ whole genome shotgun (WGS) entry which is preliminary data.</text>
</comment>
<dbReference type="EMBL" id="WKJM01000002">
    <property type="protein sequence ID" value="MRX06970.1"/>
    <property type="molecule type" value="Genomic_DNA"/>
</dbReference>
<keyword evidence="4" id="KW-1185">Reference proteome</keyword>